<dbReference type="PANTHER" id="PTHR10579:SF132">
    <property type="entry name" value="OS10G0464800 PROTEIN"/>
    <property type="match status" value="1"/>
</dbReference>
<dbReference type="OrthoDB" id="687730at2759"/>
<feature type="non-terminal residue" evidence="4">
    <location>
        <position position="1"/>
    </location>
</feature>
<evidence type="ECO:0000259" key="2">
    <source>
        <dbReference type="PROSITE" id="PS50089"/>
    </source>
</evidence>
<dbReference type="PANTHER" id="PTHR10579">
    <property type="entry name" value="CALCIUM-ACTIVATED CHLORIDE CHANNEL REGULATOR"/>
    <property type="match status" value="1"/>
</dbReference>
<dbReference type="PROSITE" id="PS50089">
    <property type="entry name" value="ZF_RING_2"/>
    <property type="match status" value="1"/>
</dbReference>
<dbReference type="SUPFAM" id="SSF57850">
    <property type="entry name" value="RING/U-box"/>
    <property type="match status" value="1"/>
</dbReference>
<protein>
    <recommendedName>
        <fullName evidence="6">RING-type domain-containing protein</fullName>
    </recommendedName>
</protein>
<keyword evidence="5" id="KW-1185">Reference proteome</keyword>
<keyword evidence="1" id="KW-0863">Zinc-finger</keyword>
<evidence type="ECO:0000313" key="5">
    <source>
        <dbReference type="Proteomes" id="UP000324897"/>
    </source>
</evidence>
<dbReference type="Pfam" id="PF17123">
    <property type="entry name" value="zf-RING_11"/>
    <property type="match status" value="1"/>
</dbReference>
<dbReference type="InterPro" id="IPR051266">
    <property type="entry name" value="CLCR"/>
</dbReference>
<keyword evidence="1" id="KW-0479">Metal-binding</keyword>
<dbReference type="InterPro" id="IPR001841">
    <property type="entry name" value="Znf_RING"/>
</dbReference>
<dbReference type="Proteomes" id="UP000324897">
    <property type="component" value="Chromosome 1"/>
</dbReference>
<accession>A0A5J9V4W4</accession>
<dbReference type="PROSITE" id="PS50234">
    <property type="entry name" value="VWFA"/>
    <property type="match status" value="1"/>
</dbReference>
<comment type="caution">
    <text evidence="4">The sequence shown here is derived from an EMBL/GenBank/DDBJ whole genome shotgun (WGS) entry which is preliminary data.</text>
</comment>
<evidence type="ECO:0008006" key="6">
    <source>
        <dbReference type="Google" id="ProtNLM"/>
    </source>
</evidence>
<dbReference type="EMBL" id="RWGY01000011">
    <property type="protein sequence ID" value="TVU30457.1"/>
    <property type="molecule type" value="Genomic_DNA"/>
</dbReference>
<reference evidence="4 5" key="1">
    <citation type="journal article" date="2019" name="Sci. Rep.">
        <title>A high-quality genome of Eragrostis curvula grass provides insights into Poaceae evolution and supports new strategies to enhance forage quality.</title>
        <authorList>
            <person name="Carballo J."/>
            <person name="Santos B.A.C.M."/>
            <person name="Zappacosta D."/>
            <person name="Garbus I."/>
            <person name="Selva J.P."/>
            <person name="Gallo C.A."/>
            <person name="Diaz A."/>
            <person name="Albertini E."/>
            <person name="Caccamo M."/>
            <person name="Echenique V."/>
        </authorList>
    </citation>
    <scope>NUCLEOTIDE SEQUENCE [LARGE SCALE GENOMIC DNA]</scope>
    <source>
        <strain evidence="5">cv. Victoria</strain>
        <tissue evidence="4">Leaf</tissue>
    </source>
</reference>
<evidence type="ECO:0000259" key="3">
    <source>
        <dbReference type="PROSITE" id="PS50234"/>
    </source>
</evidence>
<name>A0A5J9V4W4_9POAL</name>
<organism evidence="4 5">
    <name type="scientific">Eragrostis curvula</name>
    <name type="common">weeping love grass</name>
    <dbReference type="NCBI Taxonomy" id="38414"/>
    <lineage>
        <taxon>Eukaryota</taxon>
        <taxon>Viridiplantae</taxon>
        <taxon>Streptophyta</taxon>
        <taxon>Embryophyta</taxon>
        <taxon>Tracheophyta</taxon>
        <taxon>Spermatophyta</taxon>
        <taxon>Magnoliopsida</taxon>
        <taxon>Liliopsida</taxon>
        <taxon>Poales</taxon>
        <taxon>Poaceae</taxon>
        <taxon>PACMAD clade</taxon>
        <taxon>Chloridoideae</taxon>
        <taxon>Eragrostideae</taxon>
        <taxon>Eragrostidinae</taxon>
        <taxon>Eragrostis</taxon>
    </lineage>
</organism>
<dbReference type="InterPro" id="IPR036465">
    <property type="entry name" value="vWFA_dom_sf"/>
</dbReference>
<gene>
    <name evidence="4" type="ORF">EJB05_22082</name>
</gene>
<dbReference type="InterPro" id="IPR013083">
    <property type="entry name" value="Znf_RING/FYVE/PHD"/>
</dbReference>
<dbReference type="AlphaFoldDB" id="A0A5J9V4W4"/>
<evidence type="ECO:0000313" key="4">
    <source>
        <dbReference type="EMBL" id="TVU30457.1"/>
    </source>
</evidence>
<feature type="domain" description="RING-type" evidence="2">
    <location>
        <begin position="10"/>
        <end position="52"/>
    </location>
</feature>
<dbReference type="SUPFAM" id="SSF53300">
    <property type="entry name" value="vWA-like"/>
    <property type="match status" value="1"/>
</dbReference>
<feature type="domain" description="VWFA" evidence="3">
    <location>
        <begin position="149"/>
        <end position="281"/>
    </location>
</feature>
<dbReference type="InterPro" id="IPR002035">
    <property type="entry name" value="VWF_A"/>
</dbReference>
<dbReference type="SMART" id="SM00184">
    <property type="entry name" value="RING"/>
    <property type="match status" value="1"/>
</dbReference>
<dbReference type="Pfam" id="PF13519">
    <property type="entry name" value="VWA_2"/>
    <property type="match status" value="1"/>
</dbReference>
<dbReference type="Gramene" id="TVU30457">
    <property type="protein sequence ID" value="TVU30457"/>
    <property type="gene ID" value="EJB05_22082"/>
</dbReference>
<dbReference type="Gene3D" id="3.40.50.410">
    <property type="entry name" value="von Willebrand factor, type A domain"/>
    <property type="match status" value="1"/>
</dbReference>
<keyword evidence="1" id="KW-0862">Zinc</keyword>
<dbReference type="GO" id="GO:0008270">
    <property type="term" value="F:zinc ion binding"/>
    <property type="evidence" value="ECO:0007669"/>
    <property type="project" value="UniProtKB-KW"/>
</dbReference>
<evidence type="ECO:0000256" key="1">
    <source>
        <dbReference type="PROSITE-ProRule" id="PRU00175"/>
    </source>
</evidence>
<sequence length="281" mass="29400">METTGAADVCAICLDDVGRGQAIFTAERSHVFHLRCISDNVAHGNRECPLCKATWRDVPAVDKAIPVPRPRHPRVYADDDPVAAREAHAQGAGAQAADVAAMVLKTHCERPAVPRGASRDSFAVLVHARAPGGGESTAAAADGPRAPLDLVTVLDVSGSMSGSKLRLLKQAMGFVIDNLGSADRLSVVSFSDNARRVIRLARMSGDGKASAKRAVECLAACGGTNIGSGLRVASQVLADRRHRNAAAAVLDSGDGRHGVEVAERAYAGNKERRQVMGATDK</sequence>
<dbReference type="Gene3D" id="3.30.40.10">
    <property type="entry name" value="Zinc/RING finger domain, C3HC4 (zinc finger)"/>
    <property type="match status" value="1"/>
</dbReference>
<proteinExistence type="predicted"/>